<dbReference type="CDD" id="cd01949">
    <property type="entry name" value="GGDEF"/>
    <property type="match status" value="1"/>
</dbReference>
<dbReference type="SMART" id="SM00267">
    <property type="entry name" value="GGDEF"/>
    <property type="match status" value="1"/>
</dbReference>
<evidence type="ECO:0000259" key="3">
    <source>
        <dbReference type="PROSITE" id="PS50006"/>
    </source>
</evidence>
<organism evidence="5 6">
    <name type="scientific">Myxococcus xanthus (strain DK1622)</name>
    <dbReference type="NCBI Taxonomy" id="246197"/>
    <lineage>
        <taxon>Bacteria</taxon>
        <taxon>Pseudomonadati</taxon>
        <taxon>Myxococcota</taxon>
        <taxon>Myxococcia</taxon>
        <taxon>Myxococcales</taxon>
        <taxon>Cystobacterineae</taxon>
        <taxon>Myxococcaceae</taxon>
        <taxon>Myxococcus</taxon>
    </lineage>
</organism>
<feature type="domain" description="GGDEF" evidence="4">
    <location>
        <begin position="224"/>
        <end position="354"/>
    </location>
</feature>
<dbReference type="eggNOG" id="COG3706">
    <property type="taxonomic scope" value="Bacteria"/>
</dbReference>
<sequence>MPNRLFRCPDRRWTSRRLGLPGLARRPLPGGMWEKRRKGPKNRPPLRCMASAEAIVLASFPMAGDETRVTKISTLNVHAHRSTECCLVQIHGPELGKKYLIEDAELTIGRDQHNHIVVDLDNVSRRHARILGRGGKMLVEDLGSTNGTFLNDQEVLQASPLRSGDLVKVGGSIFKFLDGDNIETQYHETIYTLTIADGLTGINNKRYFLEYLEKEMGRSTRYQRTLTLMMFDIDHFKQINDVHGHLAGDYVLRELAQSIKRLVRREQCFARYGGEEFAVVLPEDGPDKARLFAEKIRRLIEGKSFVYDDKEIPVTISIGVAEQTSDMLEPTHFIKVADANLYKAKKSGRNRVVG</sequence>
<dbReference type="GO" id="GO:0052621">
    <property type="term" value="F:diguanylate cyclase activity"/>
    <property type="evidence" value="ECO:0007669"/>
    <property type="project" value="UniProtKB-EC"/>
</dbReference>
<protein>
    <recommendedName>
        <fullName evidence="1">diguanylate cyclase</fullName>
        <ecNumber evidence="1">2.7.7.65</ecNumber>
    </recommendedName>
</protein>
<comment type="catalytic activity">
    <reaction evidence="2">
        <text>2 GTP = 3',3'-c-di-GMP + 2 diphosphate</text>
        <dbReference type="Rhea" id="RHEA:24898"/>
        <dbReference type="ChEBI" id="CHEBI:33019"/>
        <dbReference type="ChEBI" id="CHEBI:37565"/>
        <dbReference type="ChEBI" id="CHEBI:58805"/>
        <dbReference type="EC" id="2.7.7.65"/>
    </reaction>
</comment>
<dbReference type="InterPro" id="IPR043128">
    <property type="entry name" value="Rev_trsase/Diguanyl_cyclase"/>
</dbReference>
<dbReference type="Gene3D" id="2.60.200.20">
    <property type="match status" value="1"/>
</dbReference>
<gene>
    <name evidence="5" type="ordered locus">MXAN_1525</name>
</gene>
<dbReference type="PROSITE" id="PS50006">
    <property type="entry name" value="FHA_DOMAIN"/>
    <property type="match status" value="1"/>
</dbReference>
<dbReference type="PROSITE" id="PS50887">
    <property type="entry name" value="GGDEF"/>
    <property type="match status" value="1"/>
</dbReference>
<accession>Q1DC46</accession>
<dbReference type="GO" id="GO:0043709">
    <property type="term" value="P:cell adhesion involved in single-species biofilm formation"/>
    <property type="evidence" value="ECO:0007669"/>
    <property type="project" value="TreeGrafter"/>
</dbReference>
<dbReference type="InterPro" id="IPR000253">
    <property type="entry name" value="FHA_dom"/>
</dbReference>
<evidence type="ECO:0000313" key="6">
    <source>
        <dbReference type="Proteomes" id="UP000002402"/>
    </source>
</evidence>
<dbReference type="EMBL" id="CP000113">
    <property type="protein sequence ID" value="ABF86568.1"/>
    <property type="molecule type" value="Genomic_DNA"/>
</dbReference>
<dbReference type="HOGENOM" id="CLU_064267_0_0_7"/>
<dbReference type="NCBIfam" id="TIGR00254">
    <property type="entry name" value="GGDEF"/>
    <property type="match status" value="1"/>
</dbReference>
<dbReference type="PANTHER" id="PTHR45138">
    <property type="entry name" value="REGULATORY COMPONENTS OF SENSORY TRANSDUCTION SYSTEM"/>
    <property type="match status" value="1"/>
</dbReference>
<proteinExistence type="predicted"/>
<evidence type="ECO:0000256" key="2">
    <source>
        <dbReference type="ARBA" id="ARBA00034247"/>
    </source>
</evidence>
<dbReference type="EnsemblBacteria" id="ABF86568">
    <property type="protein sequence ID" value="ABF86568"/>
    <property type="gene ID" value="MXAN_1525"/>
</dbReference>
<dbReference type="STRING" id="246197.MXAN_1525"/>
<dbReference type="Gene3D" id="3.30.70.270">
    <property type="match status" value="1"/>
</dbReference>
<dbReference type="PANTHER" id="PTHR45138:SF9">
    <property type="entry name" value="DIGUANYLATE CYCLASE DGCM-RELATED"/>
    <property type="match status" value="1"/>
</dbReference>
<dbReference type="AlphaFoldDB" id="Q1DC46"/>
<dbReference type="GO" id="GO:0005886">
    <property type="term" value="C:plasma membrane"/>
    <property type="evidence" value="ECO:0007669"/>
    <property type="project" value="TreeGrafter"/>
</dbReference>
<dbReference type="InterPro" id="IPR000160">
    <property type="entry name" value="GGDEF_dom"/>
</dbReference>
<dbReference type="CDD" id="cd00060">
    <property type="entry name" value="FHA"/>
    <property type="match status" value="1"/>
</dbReference>
<dbReference type="Pfam" id="PF00990">
    <property type="entry name" value="GGDEF"/>
    <property type="match status" value="1"/>
</dbReference>
<evidence type="ECO:0000259" key="4">
    <source>
        <dbReference type="PROSITE" id="PS50887"/>
    </source>
</evidence>
<dbReference type="eggNOG" id="COG1716">
    <property type="taxonomic scope" value="Bacteria"/>
</dbReference>
<dbReference type="GO" id="GO:1902201">
    <property type="term" value="P:negative regulation of bacterial-type flagellum-dependent cell motility"/>
    <property type="evidence" value="ECO:0007669"/>
    <property type="project" value="TreeGrafter"/>
</dbReference>
<dbReference type="EC" id="2.7.7.65" evidence="1"/>
<evidence type="ECO:0000256" key="1">
    <source>
        <dbReference type="ARBA" id="ARBA00012528"/>
    </source>
</evidence>
<dbReference type="SUPFAM" id="SSF55073">
    <property type="entry name" value="Nucleotide cyclase"/>
    <property type="match status" value="1"/>
</dbReference>
<evidence type="ECO:0000313" key="5">
    <source>
        <dbReference type="EMBL" id="ABF86568.1"/>
    </source>
</evidence>
<feature type="domain" description="FHA" evidence="3">
    <location>
        <begin position="106"/>
        <end position="155"/>
    </location>
</feature>
<dbReference type="FunFam" id="3.30.70.270:FF:000001">
    <property type="entry name" value="Diguanylate cyclase domain protein"/>
    <property type="match status" value="1"/>
</dbReference>
<dbReference type="InterPro" id="IPR050469">
    <property type="entry name" value="Diguanylate_Cyclase"/>
</dbReference>
<dbReference type="SUPFAM" id="SSF49879">
    <property type="entry name" value="SMAD/FHA domain"/>
    <property type="match status" value="1"/>
</dbReference>
<keyword evidence="6" id="KW-1185">Reference proteome</keyword>
<dbReference type="SMART" id="SM00240">
    <property type="entry name" value="FHA"/>
    <property type="match status" value="1"/>
</dbReference>
<dbReference type="Pfam" id="PF00498">
    <property type="entry name" value="FHA"/>
    <property type="match status" value="1"/>
</dbReference>
<reference evidence="5 6" key="1">
    <citation type="journal article" date="2006" name="Proc. Natl. Acad. Sci. U.S.A.">
        <title>Evolution of sensory complexity recorded in a myxobacterial genome.</title>
        <authorList>
            <person name="Goldman B.S."/>
            <person name="Nierman W.C."/>
            <person name="Kaiser D."/>
            <person name="Slater S.C."/>
            <person name="Durkin A.S."/>
            <person name="Eisen J.A."/>
            <person name="Ronning C.M."/>
            <person name="Barbazuk W.B."/>
            <person name="Blanchard M."/>
            <person name="Field C."/>
            <person name="Halling C."/>
            <person name="Hinkle G."/>
            <person name="Iartchuk O."/>
            <person name="Kim H.S."/>
            <person name="Mackenzie C."/>
            <person name="Madupu R."/>
            <person name="Miller N."/>
            <person name="Shvartsbeyn A."/>
            <person name="Sullivan S.A."/>
            <person name="Vaudin M."/>
            <person name="Wiegand R."/>
            <person name="Kaplan H.B."/>
        </authorList>
    </citation>
    <scope>NUCLEOTIDE SEQUENCE [LARGE SCALE GENOMIC DNA]</scope>
    <source>
        <strain evidence="6">DK1622</strain>
    </source>
</reference>
<dbReference type="Proteomes" id="UP000002402">
    <property type="component" value="Chromosome"/>
</dbReference>
<dbReference type="InterPro" id="IPR008984">
    <property type="entry name" value="SMAD_FHA_dom_sf"/>
</dbReference>
<dbReference type="InterPro" id="IPR029787">
    <property type="entry name" value="Nucleotide_cyclase"/>
</dbReference>
<name>Q1DC46_MYXXD</name>
<dbReference type="KEGG" id="mxa:MXAN_1525"/>